<dbReference type="InterPro" id="IPR018076">
    <property type="entry name" value="T2SS_GspF_dom"/>
</dbReference>
<dbReference type="PANTHER" id="PTHR35007">
    <property type="entry name" value="INTEGRAL MEMBRANE PROTEIN-RELATED"/>
    <property type="match status" value="1"/>
</dbReference>
<evidence type="ECO:0000256" key="3">
    <source>
        <dbReference type="ARBA" id="ARBA00022692"/>
    </source>
</evidence>
<evidence type="ECO:0000313" key="9">
    <source>
        <dbReference type="Proteomes" id="UP000318102"/>
    </source>
</evidence>
<evidence type="ECO:0000259" key="7">
    <source>
        <dbReference type="Pfam" id="PF00482"/>
    </source>
</evidence>
<dbReference type="AlphaFoldDB" id="A0A559J3V2"/>
<keyword evidence="9" id="KW-1185">Reference proteome</keyword>
<evidence type="ECO:0000256" key="4">
    <source>
        <dbReference type="ARBA" id="ARBA00022989"/>
    </source>
</evidence>
<evidence type="ECO:0000256" key="6">
    <source>
        <dbReference type="SAM" id="Phobius"/>
    </source>
</evidence>
<reference evidence="8 9" key="1">
    <citation type="submission" date="2019-07" db="EMBL/GenBank/DDBJ databases">
        <authorList>
            <person name="Kim J."/>
        </authorList>
    </citation>
    <scope>NUCLEOTIDE SEQUENCE [LARGE SCALE GENOMIC DNA]</scope>
    <source>
        <strain evidence="8 9">N4</strain>
    </source>
</reference>
<comment type="caution">
    <text evidence="8">The sequence shown here is derived from an EMBL/GenBank/DDBJ whole genome shotgun (WGS) entry which is preliminary data.</text>
</comment>
<gene>
    <name evidence="8" type="ORF">FPZ44_02030</name>
</gene>
<evidence type="ECO:0000256" key="1">
    <source>
        <dbReference type="ARBA" id="ARBA00004651"/>
    </source>
</evidence>
<keyword evidence="3 6" id="KW-0812">Transmembrane</keyword>
<organism evidence="8 9">
    <name type="scientific">Paenibacillus agilis</name>
    <dbReference type="NCBI Taxonomy" id="3020863"/>
    <lineage>
        <taxon>Bacteria</taxon>
        <taxon>Bacillati</taxon>
        <taxon>Bacillota</taxon>
        <taxon>Bacilli</taxon>
        <taxon>Bacillales</taxon>
        <taxon>Paenibacillaceae</taxon>
        <taxon>Paenibacillus</taxon>
    </lineage>
</organism>
<keyword evidence="4 6" id="KW-1133">Transmembrane helix</keyword>
<dbReference type="PROSITE" id="PS51257">
    <property type="entry name" value="PROKAR_LIPOPROTEIN"/>
    <property type="match status" value="1"/>
</dbReference>
<feature type="transmembrane region" description="Helical" evidence="6">
    <location>
        <begin position="21"/>
        <end position="38"/>
    </location>
</feature>
<evidence type="ECO:0000313" key="8">
    <source>
        <dbReference type="EMBL" id="TVX94531.1"/>
    </source>
</evidence>
<dbReference type="OrthoDB" id="9796142at2"/>
<feature type="domain" description="Type II secretion system protein GspF" evidence="7">
    <location>
        <begin position="81"/>
        <end position="212"/>
    </location>
</feature>
<accession>A0A559J3V2</accession>
<proteinExistence type="predicted"/>
<evidence type="ECO:0000256" key="5">
    <source>
        <dbReference type="ARBA" id="ARBA00023136"/>
    </source>
</evidence>
<comment type="subcellular location">
    <subcellularLocation>
        <location evidence="1">Cell membrane</location>
        <topology evidence="1">Multi-pass membrane protein</topology>
    </subcellularLocation>
</comment>
<feature type="transmembrane region" description="Helical" evidence="6">
    <location>
        <begin position="200"/>
        <end position="216"/>
    </location>
</feature>
<feature type="transmembrane region" description="Helical" evidence="6">
    <location>
        <begin position="228"/>
        <end position="246"/>
    </location>
</feature>
<sequence>MKKQKEQGLPDYTVYQQSVGEYAFGLVIGIGCMSFVGYLFYQHVIGIIIFGALGLYYPRIRCRGLIERRRAQLTLQFKQALHSISSSLSAGRSIENALKEASHDLKMLYPGVEVDMMRELRIIRARMENGVPMEKAMMDFSQRANQDDISNFVDVIVTCKRLGGDLVEVVRRTSTVISEKMDIVQEIEVLIAQKRLEMKAMMVAPFFFIGFINFSSPDFMAPLYEGGGRILATVSLALLFIGIWLLKKMMNIRV</sequence>
<dbReference type="GO" id="GO:0005886">
    <property type="term" value="C:plasma membrane"/>
    <property type="evidence" value="ECO:0007669"/>
    <property type="project" value="UniProtKB-SubCell"/>
</dbReference>
<keyword evidence="5 6" id="KW-0472">Membrane</keyword>
<evidence type="ECO:0000256" key="2">
    <source>
        <dbReference type="ARBA" id="ARBA00022475"/>
    </source>
</evidence>
<dbReference type="PANTHER" id="PTHR35007:SF1">
    <property type="entry name" value="PILUS ASSEMBLY PROTEIN"/>
    <property type="match status" value="1"/>
</dbReference>
<dbReference type="EMBL" id="VNJK01000001">
    <property type="protein sequence ID" value="TVX94531.1"/>
    <property type="molecule type" value="Genomic_DNA"/>
</dbReference>
<dbReference type="Proteomes" id="UP000318102">
    <property type="component" value="Unassembled WGS sequence"/>
</dbReference>
<dbReference type="Pfam" id="PF00482">
    <property type="entry name" value="T2SSF"/>
    <property type="match status" value="1"/>
</dbReference>
<protein>
    <submittedName>
        <fullName evidence="8">Pilus assembly protein TadB</fullName>
    </submittedName>
</protein>
<feature type="transmembrane region" description="Helical" evidence="6">
    <location>
        <begin position="44"/>
        <end position="60"/>
    </location>
</feature>
<name>A0A559J3V2_9BACL</name>
<keyword evidence="2" id="KW-1003">Cell membrane</keyword>